<proteinExistence type="predicted"/>
<dbReference type="Pfam" id="PF00027">
    <property type="entry name" value="cNMP_binding"/>
    <property type="match status" value="1"/>
</dbReference>
<evidence type="ECO:0000256" key="1">
    <source>
        <dbReference type="ARBA" id="ARBA00023015"/>
    </source>
</evidence>
<keyword evidence="3" id="KW-0010">Activator</keyword>
<dbReference type="InterPro" id="IPR000595">
    <property type="entry name" value="cNMP-bd_dom"/>
</dbReference>
<dbReference type="RefSeq" id="WP_206656035.1">
    <property type="nucleotide sequence ID" value="NZ_CP071182.1"/>
</dbReference>
<keyword evidence="1" id="KW-0805">Transcription regulation</keyword>
<dbReference type="SUPFAM" id="SSF51206">
    <property type="entry name" value="cAMP-binding domain-like"/>
    <property type="match status" value="1"/>
</dbReference>
<dbReference type="AlphaFoldDB" id="A0A9X7Z6V7"/>
<dbReference type="GO" id="GO:0005829">
    <property type="term" value="C:cytosol"/>
    <property type="evidence" value="ECO:0007669"/>
    <property type="project" value="TreeGrafter"/>
</dbReference>
<keyword evidence="2" id="KW-0238">DNA-binding</keyword>
<evidence type="ECO:0000256" key="3">
    <source>
        <dbReference type="ARBA" id="ARBA00023159"/>
    </source>
</evidence>
<evidence type="ECO:0000256" key="4">
    <source>
        <dbReference type="ARBA" id="ARBA00023163"/>
    </source>
</evidence>
<evidence type="ECO:0000313" key="8">
    <source>
        <dbReference type="Proteomes" id="UP000663505"/>
    </source>
</evidence>
<dbReference type="PROSITE" id="PS50042">
    <property type="entry name" value="CNMP_BINDING_3"/>
    <property type="match status" value="1"/>
</dbReference>
<dbReference type="InterPro" id="IPR018490">
    <property type="entry name" value="cNMP-bd_dom_sf"/>
</dbReference>
<protein>
    <submittedName>
        <fullName evidence="7">Crp/Fnr family transcriptional regulator</fullName>
    </submittedName>
</protein>
<dbReference type="EMBL" id="CP071182">
    <property type="protein sequence ID" value="QSO46670.1"/>
    <property type="molecule type" value="Genomic_DNA"/>
</dbReference>
<keyword evidence="4" id="KW-0804">Transcription</keyword>
<dbReference type="Pfam" id="PF13545">
    <property type="entry name" value="HTH_Crp_2"/>
    <property type="match status" value="1"/>
</dbReference>
<dbReference type="InterPro" id="IPR050397">
    <property type="entry name" value="Env_Response_Regulators"/>
</dbReference>
<gene>
    <name evidence="7" type="ORF">JZ786_19840</name>
</gene>
<keyword evidence="8" id="KW-1185">Reference proteome</keyword>
<dbReference type="SMART" id="SM00100">
    <property type="entry name" value="cNMP"/>
    <property type="match status" value="1"/>
</dbReference>
<dbReference type="PROSITE" id="PS51063">
    <property type="entry name" value="HTH_CRP_2"/>
    <property type="match status" value="1"/>
</dbReference>
<dbReference type="InterPro" id="IPR036390">
    <property type="entry name" value="WH_DNA-bd_sf"/>
</dbReference>
<organism evidence="7 8">
    <name type="scientific">Alicyclobacillus mengziensis</name>
    <dbReference type="NCBI Taxonomy" id="2931921"/>
    <lineage>
        <taxon>Bacteria</taxon>
        <taxon>Bacillati</taxon>
        <taxon>Bacillota</taxon>
        <taxon>Bacilli</taxon>
        <taxon>Bacillales</taxon>
        <taxon>Alicyclobacillaceae</taxon>
        <taxon>Alicyclobacillus</taxon>
    </lineage>
</organism>
<dbReference type="SMART" id="SM00419">
    <property type="entry name" value="HTH_CRP"/>
    <property type="match status" value="1"/>
</dbReference>
<name>A0A9X7Z6V7_9BACL</name>
<dbReference type="InterPro" id="IPR036388">
    <property type="entry name" value="WH-like_DNA-bd_sf"/>
</dbReference>
<evidence type="ECO:0000259" key="5">
    <source>
        <dbReference type="PROSITE" id="PS50042"/>
    </source>
</evidence>
<dbReference type="PANTHER" id="PTHR24567:SF74">
    <property type="entry name" value="HTH-TYPE TRANSCRIPTIONAL REGULATOR ARCR"/>
    <property type="match status" value="1"/>
</dbReference>
<reference evidence="7 8" key="1">
    <citation type="submission" date="2021-02" db="EMBL/GenBank/DDBJ databases">
        <title>Alicyclobacillus curvatus sp. nov. and Alicyclobacillus mengziensis sp. nov., two acidophilic bacteria isolated from acid mine drainage.</title>
        <authorList>
            <person name="Huang Y."/>
        </authorList>
    </citation>
    <scope>NUCLEOTIDE SEQUENCE [LARGE SCALE GENOMIC DNA]</scope>
    <source>
        <strain evidence="7 8">S30H14</strain>
    </source>
</reference>
<evidence type="ECO:0000259" key="6">
    <source>
        <dbReference type="PROSITE" id="PS51063"/>
    </source>
</evidence>
<accession>A0A9X7Z6V7</accession>
<dbReference type="GO" id="GO:0003677">
    <property type="term" value="F:DNA binding"/>
    <property type="evidence" value="ECO:0007669"/>
    <property type="project" value="UniProtKB-KW"/>
</dbReference>
<dbReference type="CDD" id="cd00038">
    <property type="entry name" value="CAP_ED"/>
    <property type="match status" value="1"/>
</dbReference>
<dbReference type="SUPFAM" id="SSF46785">
    <property type="entry name" value="Winged helix' DNA-binding domain"/>
    <property type="match status" value="1"/>
</dbReference>
<dbReference type="PRINTS" id="PR00034">
    <property type="entry name" value="HTHCRP"/>
</dbReference>
<feature type="domain" description="HTH crp-type" evidence="6">
    <location>
        <begin position="149"/>
        <end position="222"/>
    </location>
</feature>
<dbReference type="KEGG" id="afx:JZ786_19840"/>
<dbReference type="InterPro" id="IPR012318">
    <property type="entry name" value="HTH_CRP"/>
</dbReference>
<dbReference type="Proteomes" id="UP000663505">
    <property type="component" value="Chromosome"/>
</dbReference>
<dbReference type="Gene3D" id="1.10.10.10">
    <property type="entry name" value="Winged helix-like DNA-binding domain superfamily/Winged helix DNA-binding domain"/>
    <property type="match status" value="1"/>
</dbReference>
<dbReference type="GO" id="GO:0003700">
    <property type="term" value="F:DNA-binding transcription factor activity"/>
    <property type="evidence" value="ECO:0007669"/>
    <property type="project" value="TreeGrafter"/>
</dbReference>
<evidence type="ECO:0000313" key="7">
    <source>
        <dbReference type="EMBL" id="QSO46670.1"/>
    </source>
</evidence>
<dbReference type="InterPro" id="IPR014710">
    <property type="entry name" value="RmlC-like_jellyroll"/>
</dbReference>
<evidence type="ECO:0000256" key="2">
    <source>
        <dbReference type="ARBA" id="ARBA00023125"/>
    </source>
</evidence>
<dbReference type="Gene3D" id="2.60.120.10">
    <property type="entry name" value="Jelly Rolls"/>
    <property type="match status" value="1"/>
</dbReference>
<feature type="domain" description="Cyclic nucleotide-binding" evidence="5">
    <location>
        <begin position="15"/>
        <end position="135"/>
    </location>
</feature>
<dbReference type="PANTHER" id="PTHR24567">
    <property type="entry name" value="CRP FAMILY TRANSCRIPTIONAL REGULATORY PROTEIN"/>
    <property type="match status" value="1"/>
</dbReference>
<sequence length="227" mass="26150">MVAPSGPDVLREIELFKDLTETELGRLQNLAVERQYGRGEYVFIEGQDREAVYFIRRGIIKVLRVDEEGREHIVNVLGRGQMFPHVGFFQDSLYPGTAQVVEPSTLLSIRCAQFDALLMEYPEIGRKVMRVMGERILELQVKLEELALYDSHDRLQGLLRHFAEEHGVVKPDGVHVKIPITHGEMAHMIGMSRESVNRIWNQLRRDGVVSGTREEWVLHHEVFDEHA</sequence>